<dbReference type="EMBL" id="JADMKU010000001">
    <property type="protein sequence ID" value="MBR9649865.1"/>
    <property type="molecule type" value="Genomic_DNA"/>
</dbReference>
<sequence>MVQISPFLTDRRFADLDEIDAYWHALKGTRAMPSRAAVNPGEIDGALQRAFILQRIAPGRTRLRLAGSDLRDLMGMELRGMPLTAFFVPQARDRVEILCADVCALPGLADLRLQAEVGPGTPAFDARMKLWPLVDDQGRPTRILGVFSFQAGIGTAPRRFRITASRLHRIDRDGSSIGKRPTTAGRDRPYLKLVKTGE</sequence>
<dbReference type="InterPro" id="IPR009922">
    <property type="entry name" value="DUF1457"/>
</dbReference>
<name>A0ABS5HLM9_9RHOB</name>
<dbReference type="Pfam" id="PF07310">
    <property type="entry name" value="PAS_5"/>
    <property type="match status" value="1"/>
</dbReference>
<gene>
    <name evidence="1" type="ORF">IT775_01850</name>
</gene>
<organism evidence="1 2">
    <name type="scientific">Thalassovita aquimarina</name>
    <dbReference type="NCBI Taxonomy" id="2785917"/>
    <lineage>
        <taxon>Bacteria</taxon>
        <taxon>Pseudomonadati</taxon>
        <taxon>Pseudomonadota</taxon>
        <taxon>Alphaproteobacteria</taxon>
        <taxon>Rhodobacterales</taxon>
        <taxon>Roseobacteraceae</taxon>
        <taxon>Thalassovita</taxon>
    </lineage>
</organism>
<dbReference type="Proteomes" id="UP001195941">
    <property type="component" value="Unassembled WGS sequence"/>
</dbReference>
<protein>
    <submittedName>
        <fullName evidence="1">PAS domain-containing protein</fullName>
    </submittedName>
</protein>
<keyword evidence="2" id="KW-1185">Reference proteome</keyword>
<evidence type="ECO:0000313" key="2">
    <source>
        <dbReference type="Proteomes" id="UP001195941"/>
    </source>
</evidence>
<accession>A0ABS5HLM9</accession>
<dbReference type="RefSeq" id="WP_212699359.1">
    <property type="nucleotide sequence ID" value="NZ_JADMKU010000001.1"/>
</dbReference>
<proteinExistence type="predicted"/>
<comment type="caution">
    <text evidence="1">The sequence shown here is derived from an EMBL/GenBank/DDBJ whole genome shotgun (WGS) entry which is preliminary data.</text>
</comment>
<evidence type="ECO:0000313" key="1">
    <source>
        <dbReference type="EMBL" id="MBR9649865.1"/>
    </source>
</evidence>
<reference evidence="1 2" key="1">
    <citation type="journal article" date="2021" name="Arch. Microbiol.">
        <title>Thalassobius aquimarinus sp. nov., isolated from the Sea of Japan seashore.</title>
        <authorList>
            <person name="Kurilenko V.V."/>
            <person name="Romanenko L.A."/>
            <person name="Chernysheva N.Y."/>
            <person name="Velansky P.V."/>
            <person name="Tekutyeva L.A."/>
            <person name="Isaeva M.P."/>
            <person name="Mikhailov V.V."/>
        </authorList>
    </citation>
    <scope>NUCLEOTIDE SEQUENCE [LARGE SCALE GENOMIC DNA]</scope>
    <source>
        <strain evidence="1 2">KMM 8518</strain>
    </source>
</reference>